<organism evidence="1 2">
    <name type="scientific">Taxus chinensis</name>
    <name type="common">Chinese yew</name>
    <name type="synonym">Taxus wallichiana var. chinensis</name>
    <dbReference type="NCBI Taxonomy" id="29808"/>
    <lineage>
        <taxon>Eukaryota</taxon>
        <taxon>Viridiplantae</taxon>
        <taxon>Streptophyta</taxon>
        <taxon>Embryophyta</taxon>
        <taxon>Tracheophyta</taxon>
        <taxon>Spermatophyta</taxon>
        <taxon>Pinopsida</taxon>
        <taxon>Pinidae</taxon>
        <taxon>Conifers II</taxon>
        <taxon>Cupressales</taxon>
        <taxon>Taxaceae</taxon>
        <taxon>Taxus</taxon>
    </lineage>
</organism>
<keyword evidence="2" id="KW-1185">Reference proteome</keyword>
<reference evidence="1 2" key="1">
    <citation type="journal article" date="2021" name="Nat. Plants">
        <title>The Taxus genome provides insights into paclitaxel biosynthesis.</title>
        <authorList>
            <person name="Xiong X."/>
            <person name="Gou J."/>
            <person name="Liao Q."/>
            <person name="Li Y."/>
            <person name="Zhou Q."/>
            <person name="Bi G."/>
            <person name="Li C."/>
            <person name="Du R."/>
            <person name="Wang X."/>
            <person name="Sun T."/>
            <person name="Guo L."/>
            <person name="Liang H."/>
            <person name="Lu P."/>
            <person name="Wu Y."/>
            <person name="Zhang Z."/>
            <person name="Ro D.K."/>
            <person name="Shang Y."/>
            <person name="Huang S."/>
            <person name="Yan J."/>
        </authorList>
    </citation>
    <scope>NUCLEOTIDE SEQUENCE [LARGE SCALE GENOMIC DNA]</scope>
    <source>
        <strain evidence="1">Ta-2019</strain>
    </source>
</reference>
<sequence length="148" mass="17484">MQEGKELLRMKEGAHVIHSVNRNRTLLKVTVKTEEKKLVSCMIKEITSHRRNLISRAMTMERINRSFNMGRKIELMDNEFRDHRTTERRERDDRTYLRIATIRSMNENDIFSSDVSCAAPRNFGVKRKVADAVNSHKLDFYVDPIFIQ</sequence>
<feature type="non-terminal residue" evidence="1">
    <location>
        <position position="148"/>
    </location>
</feature>
<comment type="caution">
    <text evidence="1">The sequence shown here is derived from an EMBL/GenBank/DDBJ whole genome shotgun (WGS) entry which is preliminary data.</text>
</comment>
<accession>A0AA38GUY2</accession>
<evidence type="ECO:0000313" key="2">
    <source>
        <dbReference type="Proteomes" id="UP000824469"/>
    </source>
</evidence>
<evidence type="ECO:0000313" key="1">
    <source>
        <dbReference type="EMBL" id="KAH9330129.1"/>
    </source>
</evidence>
<dbReference type="AlphaFoldDB" id="A0AA38GUY2"/>
<dbReference type="EMBL" id="JAHRHJ020000001">
    <property type="protein sequence ID" value="KAH9330129.1"/>
    <property type="molecule type" value="Genomic_DNA"/>
</dbReference>
<name>A0AA38GUY2_TAXCH</name>
<gene>
    <name evidence="1" type="ORF">KI387_002237</name>
</gene>
<protein>
    <submittedName>
        <fullName evidence="1">Uncharacterized protein</fullName>
    </submittedName>
</protein>
<proteinExistence type="predicted"/>
<dbReference type="Proteomes" id="UP000824469">
    <property type="component" value="Unassembled WGS sequence"/>
</dbReference>